<evidence type="ECO:0000313" key="7">
    <source>
        <dbReference type="Proteomes" id="UP000184383"/>
    </source>
</evidence>
<dbReference type="GO" id="GO:0016020">
    <property type="term" value="C:membrane"/>
    <property type="evidence" value="ECO:0007669"/>
    <property type="project" value="UniProtKB-SubCell"/>
</dbReference>
<dbReference type="GeneID" id="63755300"/>
<evidence type="ECO:0000256" key="3">
    <source>
        <dbReference type="ARBA" id="ARBA00022989"/>
    </source>
</evidence>
<dbReference type="STRING" id="1073089.A0A1L9RHG5"/>
<comment type="subcellular location">
    <subcellularLocation>
        <location evidence="1">Membrane</location>
        <topology evidence="1">Multi-pass membrane protein</topology>
    </subcellularLocation>
</comment>
<feature type="transmembrane region" description="Helical" evidence="5">
    <location>
        <begin position="200"/>
        <end position="220"/>
    </location>
</feature>
<dbReference type="PANTHER" id="PTHR31465">
    <property type="entry name" value="PROTEIN RTA1-RELATED"/>
    <property type="match status" value="1"/>
</dbReference>
<feature type="transmembrane region" description="Helical" evidence="5">
    <location>
        <begin position="45"/>
        <end position="66"/>
    </location>
</feature>
<dbReference type="InterPro" id="IPR007568">
    <property type="entry name" value="RTA1"/>
</dbReference>
<keyword evidence="3 5" id="KW-1133">Transmembrane helix</keyword>
<evidence type="ECO:0000256" key="5">
    <source>
        <dbReference type="SAM" id="Phobius"/>
    </source>
</evidence>
<evidence type="ECO:0008006" key="8">
    <source>
        <dbReference type="Google" id="ProtNLM"/>
    </source>
</evidence>
<dbReference type="Proteomes" id="UP000184383">
    <property type="component" value="Unassembled WGS sequence"/>
</dbReference>
<accession>A0A1L9RHG5</accession>
<keyword evidence="4 5" id="KW-0472">Membrane</keyword>
<protein>
    <recommendedName>
        <fullName evidence="8">RTA1 like protein</fullName>
    </recommendedName>
</protein>
<feature type="transmembrane region" description="Helical" evidence="5">
    <location>
        <begin position="232"/>
        <end position="252"/>
    </location>
</feature>
<dbReference type="Pfam" id="PF04479">
    <property type="entry name" value="RTA1"/>
    <property type="match status" value="1"/>
</dbReference>
<dbReference type="OrthoDB" id="3358017at2759"/>
<feature type="transmembrane region" description="Helical" evidence="5">
    <location>
        <begin position="78"/>
        <end position="98"/>
    </location>
</feature>
<evidence type="ECO:0000256" key="4">
    <source>
        <dbReference type="ARBA" id="ARBA00023136"/>
    </source>
</evidence>
<dbReference type="EMBL" id="KV878213">
    <property type="protein sequence ID" value="OJJ34380.1"/>
    <property type="molecule type" value="Genomic_DNA"/>
</dbReference>
<sequence>MSSSHAGWKAYEYYPSIAAAIVFIILFLLVTLLHTYQLIRTRTWFFIPLVIGGYFEVVGYIGRAMSANESPNWTIGPYVMQSTLLLVAPAFFAASIYMQLGRIIILIKGEQRALIRVNWMTKIFVAGDVLSFLMQASGAGIMVNGSKSTGENVIIGGLIVQIVFFGFFLVSATIFHRRIRNHPTPESVADYIPWQKHMTALYVSSTLILIRSIFRVVEYAQGSDGTLLKSEVFIYIFDALLMWAMMAAFLVVHPSEVNCLLGRGKVMAAKGGFMVSELSMAV</sequence>
<dbReference type="VEuPathDB" id="FungiDB:ASPWEDRAFT_742824"/>
<dbReference type="PANTHER" id="PTHR31465:SF35">
    <property type="entry name" value="RTA1 DOMAIN PROTEIN-RELATED"/>
    <property type="match status" value="1"/>
</dbReference>
<feature type="transmembrane region" description="Helical" evidence="5">
    <location>
        <begin position="119"/>
        <end position="141"/>
    </location>
</feature>
<evidence type="ECO:0000313" key="6">
    <source>
        <dbReference type="EMBL" id="OJJ34380.1"/>
    </source>
</evidence>
<evidence type="ECO:0000256" key="1">
    <source>
        <dbReference type="ARBA" id="ARBA00004141"/>
    </source>
</evidence>
<feature type="transmembrane region" description="Helical" evidence="5">
    <location>
        <begin position="153"/>
        <end position="175"/>
    </location>
</feature>
<dbReference type="RefSeq" id="XP_040688056.1">
    <property type="nucleotide sequence ID" value="XM_040839452.1"/>
</dbReference>
<feature type="transmembrane region" description="Helical" evidence="5">
    <location>
        <begin position="13"/>
        <end position="33"/>
    </location>
</feature>
<evidence type="ECO:0000256" key="2">
    <source>
        <dbReference type="ARBA" id="ARBA00022692"/>
    </source>
</evidence>
<gene>
    <name evidence="6" type="ORF">ASPWEDRAFT_742824</name>
</gene>
<dbReference type="AlphaFoldDB" id="A0A1L9RHG5"/>
<reference evidence="7" key="1">
    <citation type="journal article" date="2017" name="Genome Biol.">
        <title>Comparative genomics reveals high biological diversity and specific adaptations in the industrially and medically important fungal genus Aspergillus.</title>
        <authorList>
            <person name="de Vries R.P."/>
            <person name="Riley R."/>
            <person name="Wiebenga A."/>
            <person name="Aguilar-Osorio G."/>
            <person name="Amillis S."/>
            <person name="Uchima C.A."/>
            <person name="Anderluh G."/>
            <person name="Asadollahi M."/>
            <person name="Askin M."/>
            <person name="Barry K."/>
            <person name="Battaglia E."/>
            <person name="Bayram O."/>
            <person name="Benocci T."/>
            <person name="Braus-Stromeyer S.A."/>
            <person name="Caldana C."/>
            <person name="Canovas D."/>
            <person name="Cerqueira G.C."/>
            <person name="Chen F."/>
            <person name="Chen W."/>
            <person name="Choi C."/>
            <person name="Clum A."/>
            <person name="Dos Santos R.A."/>
            <person name="Damasio A.R."/>
            <person name="Diallinas G."/>
            <person name="Emri T."/>
            <person name="Fekete E."/>
            <person name="Flipphi M."/>
            <person name="Freyberg S."/>
            <person name="Gallo A."/>
            <person name="Gournas C."/>
            <person name="Habgood R."/>
            <person name="Hainaut M."/>
            <person name="Harispe M.L."/>
            <person name="Henrissat B."/>
            <person name="Hilden K.S."/>
            <person name="Hope R."/>
            <person name="Hossain A."/>
            <person name="Karabika E."/>
            <person name="Karaffa L."/>
            <person name="Karanyi Z."/>
            <person name="Krasevec N."/>
            <person name="Kuo A."/>
            <person name="Kusch H."/>
            <person name="LaButti K."/>
            <person name="Lagendijk E.L."/>
            <person name="Lapidus A."/>
            <person name="Levasseur A."/>
            <person name="Lindquist E."/>
            <person name="Lipzen A."/>
            <person name="Logrieco A.F."/>
            <person name="MacCabe A."/>
            <person name="Maekelae M.R."/>
            <person name="Malavazi I."/>
            <person name="Melin P."/>
            <person name="Meyer V."/>
            <person name="Mielnichuk N."/>
            <person name="Miskei M."/>
            <person name="Molnar A.P."/>
            <person name="Mule G."/>
            <person name="Ngan C.Y."/>
            <person name="Orejas M."/>
            <person name="Orosz E."/>
            <person name="Ouedraogo J.P."/>
            <person name="Overkamp K.M."/>
            <person name="Park H.-S."/>
            <person name="Perrone G."/>
            <person name="Piumi F."/>
            <person name="Punt P.J."/>
            <person name="Ram A.F."/>
            <person name="Ramon A."/>
            <person name="Rauscher S."/>
            <person name="Record E."/>
            <person name="Riano-Pachon D.M."/>
            <person name="Robert V."/>
            <person name="Roehrig J."/>
            <person name="Ruller R."/>
            <person name="Salamov A."/>
            <person name="Salih N.S."/>
            <person name="Samson R.A."/>
            <person name="Sandor E."/>
            <person name="Sanguinetti M."/>
            <person name="Schuetze T."/>
            <person name="Sepcic K."/>
            <person name="Shelest E."/>
            <person name="Sherlock G."/>
            <person name="Sophianopoulou V."/>
            <person name="Squina F.M."/>
            <person name="Sun H."/>
            <person name="Susca A."/>
            <person name="Todd R.B."/>
            <person name="Tsang A."/>
            <person name="Unkles S.E."/>
            <person name="van de Wiele N."/>
            <person name="van Rossen-Uffink D."/>
            <person name="Oliveira J.V."/>
            <person name="Vesth T.C."/>
            <person name="Visser J."/>
            <person name="Yu J.-H."/>
            <person name="Zhou M."/>
            <person name="Andersen M.R."/>
            <person name="Archer D.B."/>
            <person name="Baker S.E."/>
            <person name="Benoit I."/>
            <person name="Brakhage A.A."/>
            <person name="Braus G.H."/>
            <person name="Fischer R."/>
            <person name="Frisvad J.C."/>
            <person name="Goldman G.H."/>
            <person name="Houbraken J."/>
            <person name="Oakley B."/>
            <person name="Pocsi I."/>
            <person name="Scazzocchio C."/>
            <person name="Seiboth B."/>
            <person name="vanKuyk P.A."/>
            <person name="Wortman J."/>
            <person name="Dyer P.S."/>
            <person name="Grigoriev I.V."/>
        </authorList>
    </citation>
    <scope>NUCLEOTIDE SEQUENCE [LARGE SCALE GENOMIC DNA]</scope>
    <source>
        <strain evidence="7">DTO 134E9</strain>
    </source>
</reference>
<proteinExistence type="predicted"/>
<keyword evidence="7" id="KW-1185">Reference proteome</keyword>
<organism evidence="6 7">
    <name type="scientific">Aspergillus wentii DTO 134E9</name>
    <dbReference type="NCBI Taxonomy" id="1073089"/>
    <lineage>
        <taxon>Eukaryota</taxon>
        <taxon>Fungi</taxon>
        <taxon>Dikarya</taxon>
        <taxon>Ascomycota</taxon>
        <taxon>Pezizomycotina</taxon>
        <taxon>Eurotiomycetes</taxon>
        <taxon>Eurotiomycetidae</taxon>
        <taxon>Eurotiales</taxon>
        <taxon>Aspergillaceae</taxon>
        <taxon>Aspergillus</taxon>
        <taxon>Aspergillus subgen. Cremei</taxon>
    </lineage>
</organism>
<name>A0A1L9RHG5_ASPWE</name>
<keyword evidence="2 5" id="KW-0812">Transmembrane</keyword>